<name>W7U794_9STRA</name>
<dbReference type="EMBL" id="AZIL01000274">
    <property type="protein sequence ID" value="EWM28721.1"/>
    <property type="molecule type" value="Genomic_DNA"/>
</dbReference>
<feature type="transmembrane region" description="Helical" evidence="2">
    <location>
        <begin position="78"/>
        <end position="99"/>
    </location>
</feature>
<proteinExistence type="predicted"/>
<feature type="region of interest" description="Disordered" evidence="1">
    <location>
        <begin position="1933"/>
        <end position="1954"/>
    </location>
</feature>
<keyword evidence="2" id="KW-1133">Transmembrane helix</keyword>
<comment type="caution">
    <text evidence="3">The sequence shown here is derived from an EMBL/GenBank/DDBJ whole genome shotgun (WGS) entry which is preliminary data.</text>
</comment>
<keyword evidence="2" id="KW-0812">Transmembrane</keyword>
<keyword evidence="2" id="KW-0472">Membrane</keyword>
<keyword evidence="4" id="KW-1185">Reference proteome</keyword>
<evidence type="ECO:0000256" key="1">
    <source>
        <dbReference type="SAM" id="MobiDB-lite"/>
    </source>
</evidence>
<dbReference type="OrthoDB" id="191739at2759"/>
<evidence type="ECO:0000313" key="3">
    <source>
        <dbReference type="EMBL" id="EWM28721.1"/>
    </source>
</evidence>
<evidence type="ECO:0000256" key="2">
    <source>
        <dbReference type="SAM" id="Phobius"/>
    </source>
</evidence>
<sequence>MSSNVETNNIHCEWRSQNGRGVEERQTLQQKLQGWFGGQWLSRCREEVNLDESQSISLLGVRARAAACLWGHSHWRSILGVAIFLLFVPVLVVVCVLLLDAARLLPCLRPSSPCFRLAELRFEDICTFERMPLRLVSTAFIPHVYSRLHVKSAMIDISLRGPKGLEHLADLSFTDADALVPMILTGGLQNLTVDSILEVTNTTRLAYMVGYQLNEVEFQAVITTRIQVLVKTPINIDVKVPIRSNFYLTCGHVPCKAAVCKYICQFKDYPIEDPDPENPYPYVTRVEKVKMAYDSEMQYVISPKVNVWLSNFKVAATFPKSTLDLYFYNATKPGSTLGLRDRQDLDEDHRLFQMTLHEFLLQSLENSGGQPFTMNMDLRLCNTTPGQAATARDFTTRFLGKEPMYIYLAQSQNDSTCPQLRKAMLRIPPAGLSLNTNYSTKDSSDSSISNMGALTDVFRVNSVDLFSLNNTILRSFVNLTLMLPFALEGELPMLDMDGFAGPNLLGHFKAFHSTLPPVPPREGHDYNKPPEHSFGKMAMSEFAPRGEDTILLFTEAQLSPWGVEKVEAILPNFLSQLEELDIDLIGSRPSNPGNVMQTFLSGVVIKLASLEDRFVQHGGATGGRLFYTPLESHIKPRVHTEVRSISYEHSNSTGLLAYVNFTYPEAFQGRFNIRGGSMHFVLADGNSTALATVTVLNFLLSKELTHLEAEVFISDNTQAKAVHDLIDSYTKHLPLSIKVLNGFIDTAPNLKERVPIPHADLKEQCASDIETYCPGLSLFDTRTCLNRAMGSRILTYKCTKALLPRGALELGIADLAKFVNLGRGLATGVLDRITSTASKVAVNQVEILSLGTPEAPMDLQIILEEDNFATGMPDGTPVDVTARANMTLGIFEIVDLTFVVPPLAVEVLAPLHEKQNVRNVSSPLTVNQTGALYEARPKSIIYSAGDVVDDDLRSLFTLAMPAMEKDKTSSSMLLINPAIRISNIYDAMFWLEDIMSDLTDKYVVARPVSTGDVWSYMMSPIQIKVDVLTAINSTSSQSTGHPGEARSPTSLLKQPVNDTWSRIVFRSASFLDVIVTETQLVFSEPWSEAVDVSIPPTRLAVYASYVKEGDRHFAPILTDDAPCQKDTRACPLGVFKAGAFRTTRGAMVVLDTNLNMTSDDDGRFWGHLLSDYVAGARVALHLKTENGAKSDGEALFDVDASFILPKMPPLNFPLTDLVNPVGEAKQHAQQDAGRKLSLAEIWTSLDPFILSVMQPVSVKIETVQLQNFYSNPIDPLDLASTTLGADLVACSTVTIPGILQVALSIPPLSMHIYNGNITENLISLKNEEGERTPMPSPWASARLSEFVYDSKLGNSSAVDLHVDVLRVKQALQLAEDMLLRGENVTMTISGTVDPSASLFSRIVSHMSIQVDIYSDEPVVLDIDEQGAEEMSPPVKPSLFEKKATKLTERVFASARVASTPSELLMDADIVIPQQGNPLVMTLLAGAIDLRLILERVPEATEPLARISFDPFFLSQERDMQVKMRVAMDMSCVRTLHVLLERLRARKTTEVMLEGIVNNTAPGRFKTSVILTPALTTKLGLFPDDTATFVKVLLDELLRNPMTPFRMDSVAIVGGADGVGSPVSLPCLLKGWCDGDTNLVEEGREIVSTRIQALVSATIKDLSTFLGLPEGFFGLSIEVPGADFSIFAESISDELGSIIFQPTKLALRDGAAMSFTGVAEINDFYGLQKTVFNLWQRNFTLRLMGGANGRNDVLAAVLRLLPISVEFTAPLPGTEGYIDTLRTLPTVCDDSWRIINTTALNFTALVDLPHLTSPVPLRMDDFVATVYYRDVPIMQARPEGGTFLLGTDKSSDHLYVTSLAAPGGAAFNACHYSSTPELCLLGEALGKILTFGDSGTFKGDILVAYRNPVNAKLTQTIRMPIQLYASERDGNPDEADIVPERVDRSPKPRMPWGKGHLSCSEARELVQDIYINLEDTISSSLRFWETVQLAMKVFMVNIFAFPLEIFHLQLTFFFRDLDGVGDTWPSMKSYPPSYDYCLLYKAELSTPDFVVAPGKGAWTPLLKPRMDETKLTESLTRLFDEVVGHKRLCADILDSVVSIKLRSTLGANDVPFSINLPMSIRSISLYGSNACDVKHASMAHMQDPNAKQVGHMGTGDKANKYHEKNTESGGVTFVNADGSIVRANVQALNNAGGEYTMKEDINSRVRYYNWMNEDLDVK</sequence>
<protein>
    <submittedName>
        <fullName evidence="3">Uncharacterized protein</fullName>
    </submittedName>
</protein>
<dbReference type="Proteomes" id="UP000019335">
    <property type="component" value="Chromosome 4"/>
</dbReference>
<organism evidence="3 4">
    <name type="scientific">Nannochloropsis gaditana</name>
    <dbReference type="NCBI Taxonomy" id="72520"/>
    <lineage>
        <taxon>Eukaryota</taxon>
        <taxon>Sar</taxon>
        <taxon>Stramenopiles</taxon>
        <taxon>Ochrophyta</taxon>
        <taxon>Eustigmatophyceae</taxon>
        <taxon>Eustigmatales</taxon>
        <taxon>Monodopsidaceae</taxon>
        <taxon>Nannochloropsis</taxon>
    </lineage>
</organism>
<accession>W7U794</accession>
<gene>
    <name evidence="3" type="ORF">Naga_100002g88</name>
</gene>
<evidence type="ECO:0000313" key="4">
    <source>
        <dbReference type="Proteomes" id="UP000019335"/>
    </source>
</evidence>
<reference evidence="3 4" key="1">
    <citation type="journal article" date="2014" name="Mol. Plant">
        <title>Chromosome Scale Genome Assembly and Transcriptome Profiling of Nannochloropsis gaditana in Nitrogen Depletion.</title>
        <authorList>
            <person name="Corteggiani Carpinelli E."/>
            <person name="Telatin A."/>
            <person name="Vitulo N."/>
            <person name="Forcato C."/>
            <person name="D'Angelo M."/>
            <person name="Schiavon R."/>
            <person name="Vezzi A."/>
            <person name="Giacometti G.M."/>
            <person name="Morosinotto T."/>
            <person name="Valle G."/>
        </authorList>
    </citation>
    <scope>NUCLEOTIDE SEQUENCE [LARGE SCALE GENOMIC DNA]</scope>
    <source>
        <strain evidence="3 4">B-31</strain>
    </source>
</reference>